<feature type="transmembrane region" description="Helical" evidence="7">
    <location>
        <begin position="326"/>
        <end position="349"/>
    </location>
</feature>
<evidence type="ECO:0000313" key="9">
    <source>
        <dbReference type="EMBL" id="GGN02722.1"/>
    </source>
</evidence>
<dbReference type="InterPro" id="IPR001279">
    <property type="entry name" value="Metallo-B-lactamas"/>
</dbReference>
<name>A0ABQ2I846_9MICO</name>
<dbReference type="Pfam" id="PF03772">
    <property type="entry name" value="Competence"/>
    <property type="match status" value="1"/>
</dbReference>
<evidence type="ECO:0000256" key="7">
    <source>
        <dbReference type="SAM" id="Phobius"/>
    </source>
</evidence>
<evidence type="ECO:0000256" key="2">
    <source>
        <dbReference type="ARBA" id="ARBA00022475"/>
    </source>
</evidence>
<feature type="transmembrane region" description="Helical" evidence="7">
    <location>
        <begin position="496"/>
        <end position="515"/>
    </location>
</feature>
<dbReference type="InterPro" id="IPR052159">
    <property type="entry name" value="Competence_DNA_uptake"/>
</dbReference>
<dbReference type="Gene3D" id="3.60.15.10">
    <property type="entry name" value="Ribonuclease Z/Hydroxyacylglutathione hydrolase-like"/>
    <property type="match status" value="1"/>
</dbReference>
<evidence type="ECO:0000259" key="8">
    <source>
        <dbReference type="SMART" id="SM00849"/>
    </source>
</evidence>
<feature type="transmembrane region" description="Helical" evidence="7">
    <location>
        <begin position="454"/>
        <end position="476"/>
    </location>
</feature>
<feature type="transmembrane region" description="Helical" evidence="7">
    <location>
        <begin position="583"/>
        <end position="603"/>
    </location>
</feature>
<dbReference type="InterPro" id="IPR036866">
    <property type="entry name" value="RibonucZ/Hydroxyglut_hydro"/>
</dbReference>
<dbReference type="EMBL" id="BMNZ01000006">
    <property type="protein sequence ID" value="GGN02722.1"/>
    <property type="molecule type" value="Genomic_DNA"/>
</dbReference>
<feature type="transmembrane region" description="Helical" evidence="7">
    <location>
        <begin position="400"/>
        <end position="418"/>
    </location>
</feature>
<proteinExistence type="predicted"/>
<keyword evidence="5 7" id="KW-0472">Membrane</keyword>
<evidence type="ECO:0000256" key="4">
    <source>
        <dbReference type="ARBA" id="ARBA00022989"/>
    </source>
</evidence>
<evidence type="ECO:0000256" key="5">
    <source>
        <dbReference type="ARBA" id="ARBA00023136"/>
    </source>
</evidence>
<dbReference type="Proteomes" id="UP000623461">
    <property type="component" value="Unassembled WGS sequence"/>
</dbReference>
<feature type="transmembrane region" description="Helical" evidence="7">
    <location>
        <begin position="65"/>
        <end position="87"/>
    </location>
</feature>
<dbReference type="Pfam" id="PF00753">
    <property type="entry name" value="Lactamase_B"/>
    <property type="match status" value="1"/>
</dbReference>
<evidence type="ECO:0000256" key="6">
    <source>
        <dbReference type="SAM" id="MobiDB-lite"/>
    </source>
</evidence>
<reference evidence="10" key="1">
    <citation type="journal article" date="2019" name="Int. J. Syst. Evol. Microbiol.">
        <title>The Global Catalogue of Microorganisms (GCM) 10K type strain sequencing project: providing services to taxonomists for standard genome sequencing and annotation.</title>
        <authorList>
            <consortium name="The Broad Institute Genomics Platform"/>
            <consortium name="The Broad Institute Genome Sequencing Center for Infectious Disease"/>
            <person name="Wu L."/>
            <person name="Ma J."/>
        </authorList>
    </citation>
    <scope>NUCLEOTIDE SEQUENCE [LARGE SCALE GENOMIC DNA]</scope>
    <source>
        <strain evidence="10">JCM 1365</strain>
    </source>
</reference>
<comment type="subcellular location">
    <subcellularLocation>
        <location evidence="1">Cell membrane</location>
        <topology evidence="1">Multi-pass membrane protein</topology>
    </subcellularLocation>
</comment>
<organism evidence="9 10">
    <name type="scientific">Terrabacter tumescens</name>
    <dbReference type="NCBI Taxonomy" id="60443"/>
    <lineage>
        <taxon>Bacteria</taxon>
        <taxon>Bacillati</taxon>
        <taxon>Actinomycetota</taxon>
        <taxon>Actinomycetes</taxon>
        <taxon>Micrococcales</taxon>
        <taxon>Intrasporangiaceae</taxon>
        <taxon>Terrabacter</taxon>
    </lineage>
</organism>
<dbReference type="InterPro" id="IPR035681">
    <property type="entry name" value="ComA-like_MBL"/>
</dbReference>
<keyword evidence="2" id="KW-1003">Cell membrane</keyword>
<sequence length="859" mass="88879">MTAPVPPPGREREQRPRGPSLVVLTGRETLRRVRPRSPARLDLRLLVPVVLAWPAVAFWGLVAPVWLVTTVAVVALAIGVLTGAAGASPRNVGAPWNGAKRWKHRSLRHSRPMIGPRRRGPGGTPSRAGPPGLRGVAAVCAVLALVLGAAAGHRATRAAGPVGDLAAERAVVTLQATVAAEPRAVKAPGGAAQDGPAGPVVTVVRLDVTQVSGRGSTTQVDSPVLVIGRGPDWAGLRWHDHVQAVVRLAPAEPGDDVVAVATPKDAVRVLAGPGGVFETADVVRARFRSATASLWPDARGLVPALVVGDTSQTPPDLRAVMLETGLSHLSAVSGSNVTFVLAAVLWLGGLVGVRRRWRPPVAALGLLGFVILARPEPSVVRAAVMGLVGLLALSTSRRRAGVPALAAAIVVLLVWDPWLSRSYGFALSSVATLGLLVLAQPWGRTIARRLPVLLRPLGPVLAIPIAAQVVCAPLVVPLQGSVSVVAVLANLLAAPFVAPTTLVGVVVALVSVVWVTGAGWLAWAAALPAQAIAAVARWSADLPFGSIGWGDSAGAAILLGVLTAGVIATAPWAWHRSRHRPTVAVSVIVLTAGLGLPTAPIAWPPPGWVLIVCDVGQGDGLVADNGDGHVVVIDAGPDPEPMRACLDRLGATAVDLVVLTHYHADHVGGLAAVLERPVAEIRASPVLDPPAEADRVARLAAASRVPMGELRAGQRLVVGAVSADVWWPARRIDAGSVPNNGSVVLTLHVRGVTVLLAGDIEREAAAQVLQEVGRDPGRWGHVDVLKVAHHGSSNRDDRLLDRIDGRLALISVGEGNDYGHPAPATMKALQDRGFDVHRTDLEGDVAVVADGGEVRAVGR</sequence>
<evidence type="ECO:0000256" key="3">
    <source>
        <dbReference type="ARBA" id="ARBA00022692"/>
    </source>
</evidence>
<gene>
    <name evidence="9" type="ORF">GCM10009721_32430</name>
</gene>
<keyword evidence="4 7" id="KW-1133">Transmembrane helix</keyword>
<protein>
    <submittedName>
        <fullName evidence="9">Membrane protein</fullName>
    </submittedName>
</protein>
<dbReference type="CDD" id="cd07731">
    <property type="entry name" value="ComA-like_MBL-fold"/>
    <property type="match status" value="1"/>
</dbReference>
<dbReference type="InterPro" id="IPR004477">
    <property type="entry name" value="ComEC_N"/>
</dbReference>
<feature type="transmembrane region" description="Helical" evidence="7">
    <location>
        <begin position="424"/>
        <end position="442"/>
    </location>
</feature>
<evidence type="ECO:0000313" key="10">
    <source>
        <dbReference type="Proteomes" id="UP000623461"/>
    </source>
</evidence>
<dbReference type="NCBIfam" id="TIGR00360">
    <property type="entry name" value="ComEC_N-term"/>
    <property type="match status" value="1"/>
</dbReference>
<comment type="caution">
    <text evidence="9">The sequence shown here is derived from an EMBL/GenBank/DDBJ whole genome shotgun (WGS) entry which is preliminary data.</text>
</comment>
<feature type="domain" description="Metallo-beta-lactamase" evidence="8">
    <location>
        <begin position="617"/>
        <end position="814"/>
    </location>
</feature>
<keyword evidence="3 7" id="KW-0812">Transmembrane</keyword>
<feature type="transmembrane region" description="Helical" evidence="7">
    <location>
        <begin position="552"/>
        <end position="574"/>
    </location>
</feature>
<dbReference type="SMART" id="SM00849">
    <property type="entry name" value="Lactamase_B"/>
    <property type="match status" value="1"/>
</dbReference>
<dbReference type="PANTHER" id="PTHR30619">
    <property type="entry name" value="DNA INTERNALIZATION/COMPETENCE PROTEIN COMEC/REC2"/>
    <property type="match status" value="1"/>
</dbReference>
<feature type="transmembrane region" description="Helical" evidence="7">
    <location>
        <begin position="361"/>
        <end position="393"/>
    </location>
</feature>
<evidence type="ECO:0000256" key="1">
    <source>
        <dbReference type="ARBA" id="ARBA00004651"/>
    </source>
</evidence>
<feature type="region of interest" description="Disordered" evidence="6">
    <location>
        <begin position="110"/>
        <end position="130"/>
    </location>
</feature>
<dbReference type="SUPFAM" id="SSF56281">
    <property type="entry name" value="Metallo-hydrolase/oxidoreductase"/>
    <property type="match status" value="1"/>
</dbReference>
<keyword evidence="10" id="KW-1185">Reference proteome</keyword>
<feature type="transmembrane region" description="Helical" evidence="7">
    <location>
        <begin position="41"/>
        <end position="59"/>
    </location>
</feature>
<accession>A0ABQ2I846</accession>
<feature type="compositionally biased region" description="Basic residues" evidence="6">
    <location>
        <begin position="110"/>
        <end position="120"/>
    </location>
</feature>
<feature type="transmembrane region" description="Helical" evidence="7">
    <location>
        <begin position="520"/>
        <end position="540"/>
    </location>
</feature>
<dbReference type="PANTHER" id="PTHR30619:SF1">
    <property type="entry name" value="RECOMBINATION PROTEIN 2"/>
    <property type="match status" value="1"/>
</dbReference>